<gene>
    <name evidence="3" type="ORF">ACEWY4_010171</name>
</gene>
<evidence type="ECO:0008006" key="5">
    <source>
        <dbReference type="Google" id="ProtNLM"/>
    </source>
</evidence>
<dbReference type="InterPro" id="IPR000477">
    <property type="entry name" value="RT_dom"/>
</dbReference>
<name>A0ABD1K8H9_9TELE</name>
<evidence type="ECO:0000313" key="3">
    <source>
        <dbReference type="EMBL" id="KAL2095452.1"/>
    </source>
</evidence>
<reference evidence="3 4" key="1">
    <citation type="submission" date="2024-09" db="EMBL/GenBank/DDBJ databases">
        <title>A chromosome-level genome assembly of Gray's grenadier anchovy, Coilia grayii.</title>
        <authorList>
            <person name="Fu Z."/>
        </authorList>
    </citation>
    <scope>NUCLEOTIDE SEQUENCE [LARGE SCALE GENOMIC DNA]</scope>
    <source>
        <strain evidence="3">G4</strain>
        <tissue evidence="3">Muscle</tissue>
    </source>
</reference>
<dbReference type="EMBL" id="JBHFQA010000008">
    <property type="protein sequence ID" value="KAL2095452.1"/>
    <property type="molecule type" value="Genomic_DNA"/>
</dbReference>
<accession>A0ABD1K8H9</accession>
<evidence type="ECO:0000313" key="4">
    <source>
        <dbReference type="Proteomes" id="UP001591681"/>
    </source>
</evidence>
<dbReference type="Pfam" id="PF26215">
    <property type="entry name" value="HTH_animal"/>
    <property type="match status" value="1"/>
</dbReference>
<keyword evidence="4" id="KW-1185">Reference proteome</keyword>
<feature type="domain" description="Reverse transcriptase" evidence="2">
    <location>
        <begin position="161"/>
        <end position="404"/>
    </location>
</feature>
<organism evidence="3 4">
    <name type="scientific">Coilia grayii</name>
    <name type="common">Gray's grenadier anchovy</name>
    <dbReference type="NCBI Taxonomy" id="363190"/>
    <lineage>
        <taxon>Eukaryota</taxon>
        <taxon>Metazoa</taxon>
        <taxon>Chordata</taxon>
        <taxon>Craniata</taxon>
        <taxon>Vertebrata</taxon>
        <taxon>Euteleostomi</taxon>
        <taxon>Actinopterygii</taxon>
        <taxon>Neopterygii</taxon>
        <taxon>Teleostei</taxon>
        <taxon>Clupei</taxon>
        <taxon>Clupeiformes</taxon>
        <taxon>Clupeoidei</taxon>
        <taxon>Engraulidae</taxon>
        <taxon>Coilinae</taxon>
        <taxon>Coilia</taxon>
    </lineage>
</organism>
<dbReference type="InterPro" id="IPR035901">
    <property type="entry name" value="GIY-YIG_endonuc_sf"/>
</dbReference>
<protein>
    <recommendedName>
        <fullName evidence="5">Reverse transcriptase domain-containing protein</fullName>
    </recommendedName>
</protein>
<proteinExistence type="predicted"/>
<dbReference type="PANTHER" id="PTHR21301">
    <property type="entry name" value="REVERSE TRANSCRIPTASE"/>
    <property type="match status" value="1"/>
</dbReference>
<evidence type="ECO:0000259" key="1">
    <source>
        <dbReference type="PROSITE" id="PS50164"/>
    </source>
</evidence>
<dbReference type="PROSITE" id="PS50878">
    <property type="entry name" value="RT_POL"/>
    <property type="match status" value="1"/>
</dbReference>
<dbReference type="InterPro" id="IPR058912">
    <property type="entry name" value="HTH_animal"/>
</dbReference>
<dbReference type="AlphaFoldDB" id="A0ABD1K8H9"/>
<sequence length="716" mass="83129">MTKIELFKFFRSVKLKAFFAKDRTITTEGQRIAEQQRRFKPKSTFMPPAFNPSVQTFCRLVDQEVSSLFSSTRDTRFYPNLSTHERASLRTLQEDDSIVIKPADKGGAIVIQDSETYRLEIKRQLDDTEFYTALTTDPTIRFQSRIKRTLNTALTSGEINKEEFDFLYQEHPIRAVFYTLPKVHKKSGDHIPGRPIVAGCQSLTEPISQYVDYYIKPLVCSLPSYLKDTTDFLNKLQRIIICDTDLLCTIDVTSLYTNIPHDLGLDALEHYLTSRENSHPPTKLLWDLAHIILTMNTFLFEDTFYHQTKGTAMGSPFAPNYANLFMGKFEEDFVYNNNEFSQYLKCFFRYIDDCFFVFSGSVDMLHAFHGYLNTRLDSIKFSLEFNIDTIPFLDVQVNRSGSKLETSVYRKATDRNSLLMHSSYHPPSMKKSLPYSQFLRVRRICSTDNEFENQAKVVYDRFINKGYDTDNLNTCLLKARESTRCTLLEKQVHKSDEQRIALVNTFSPFSNDIKHIVKKYWHILSSDPTVGHSFFSPPRFAYKRQNNLRDSLVKADTYTPPHNWLRDLPPGNFPCHNCVNCNAMIKGDTFFHPRTGKVFKVKGRITCRTASVVYMLKCPCGLCYVGKTNRELRLRITEHKSSIRRKCETSPVARHFNIMGHDICSLRFQGLELVNQHRRGGDRERTLLQREAFWIFTLQTVHPSGLNEELELNSFL</sequence>
<dbReference type="CDD" id="cd10442">
    <property type="entry name" value="GIY-YIG_PLEs"/>
    <property type="match status" value="1"/>
</dbReference>
<comment type="caution">
    <text evidence="3">The sequence shown here is derived from an EMBL/GenBank/DDBJ whole genome shotgun (WGS) entry which is preliminary data.</text>
</comment>
<dbReference type="PROSITE" id="PS50164">
    <property type="entry name" value="GIY_YIG"/>
    <property type="match status" value="1"/>
</dbReference>
<dbReference type="Proteomes" id="UP001591681">
    <property type="component" value="Unassembled WGS sequence"/>
</dbReference>
<dbReference type="Gene3D" id="3.40.1440.10">
    <property type="entry name" value="GIY-YIG endonuclease"/>
    <property type="match status" value="1"/>
</dbReference>
<dbReference type="PANTHER" id="PTHR21301:SF12">
    <property type="match status" value="1"/>
</dbReference>
<feature type="domain" description="GIY-YIG" evidence="1">
    <location>
        <begin position="609"/>
        <end position="708"/>
    </location>
</feature>
<evidence type="ECO:0000259" key="2">
    <source>
        <dbReference type="PROSITE" id="PS50878"/>
    </source>
</evidence>
<dbReference type="InterPro" id="IPR000305">
    <property type="entry name" value="GIY-YIG_endonuc"/>
</dbReference>